<dbReference type="InterPro" id="IPR035929">
    <property type="entry name" value="CoaB-like_sf"/>
</dbReference>
<dbReference type="Proteomes" id="UP000006048">
    <property type="component" value="Chromosome"/>
</dbReference>
<dbReference type="Pfam" id="PF04127">
    <property type="entry name" value="DFP"/>
    <property type="match status" value="1"/>
</dbReference>
<organism evidence="2 3">
    <name type="scientific">Turneriella parva (strain ATCC BAA-1111 / DSM 21527 / NCTC 11395 / H)</name>
    <name type="common">Leptospira parva</name>
    <dbReference type="NCBI Taxonomy" id="869212"/>
    <lineage>
        <taxon>Bacteria</taxon>
        <taxon>Pseudomonadati</taxon>
        <taxon>Spirochaetota</taxon>
        <taxon>Spirochaetia</taxon>
        <taxon>Leptospirales</taxon>
        <taxon>Leptospiraceae</taxon>
        <taxon>Turneriella</taxon>
    </lineage>
</organism>
<name>I4B296_TURPD</name>
<feature type="domain" description="DNA/pantothenate metabolism flavoprotein C-terminal" evidence="1">
    <location>
        <begin position="3"/>
        <end position="215"/>
    </location>
</feature>
<protein>
    <submittedName>
        <fullName evidence="2">DNA/pantothenate metabolism flavoprotein domain protein</fullName>
    </submittedName>
</protein>
<dbReference type="GO" id="GO:0015937">
    <property type="term" value="P:coenzyme A biosynthetic process"/>
    <property type="evidence" value="ECO:0007669"/>
    <property type="project" value="UniProtKB-ARBA"/>
</dbReference>
<dbReference type="Gene3D" id="3.40.50.10300">
    <property type="entry name" value="CoaB-like"/>
    <property type="match status" value="1"/>
</dbReference>
<proteinExistence type="predicted"/>
<dbReference type="RefSeq" id="WP_014801921.1">
    <property type="nucleotide sequence ID" value="NC_018020.1"/>
</dbReference>
<dbReference type="AlphaFoldDB" id="I4B296"/>
<dbReference type="KEGG" id="tpx:Turpa_0752"/>
<dbReference type="OrthoDB" id="9802554at2"/>
<dbReference type="SUPFAM" id="SSF102645">
    <property type="entry name" value="CoaB-like"/>
    <property type="match status" value="1"/>
</dbReference>
<accession>I4B296</accession>
<sequence>MKTKIIVTSGPTREHFDPIRFLSNPSTGRMGHSIAAAAVATGQFEVVYIAGPVPVEFATVTGAQNFSVTSTDEMQAAVGDHLSGGCILVMAAAPADYKPQFRSPVKIKKTENPQINLVPNPDILKTMAARNRSLSPRAILIGFAAETHETEKYALGKLKDKELDMIFLNDVSKTGAGFASTTNEFTVFYRDGRREELANAPKEQLGRTIIGCIASYAGLNL</sequence>
<evidence type="ECO:0000313" key="3">
    <source>
        <dbReference type="Proteomes" id="UP000006048"/>
    </source>
</evidence>
<dbReference type="HOGENOM" id="CLU_033319_1_0_12"/>
<evidence type="ECO:0000259" key="1">
    <source>
        <dbReference type="Pfam" id="PF04127"/>
    </source>
</evidence>
<dbReference type="PATRIC" id="fig|869212.3.peg.727"/>
<dbReference type="EMBL" id="CP002959">
    <property type="protein sequence ID" value="AFM11403.1"/>
    <property type="molecule type" value="Genomic_DNA"/>
</dbReference>
<evidence type="ECO:0000313" key="2">
    <source>
        <dbReference type="EMBL" id="AFM11403.1"/>
    </source>
</evidence>
<keyword evidence="3" id="KW-1185">Reference proteome</keyword>
<dbReference type="GO" id="GO:0003824">
    <property type="term" value="F:catalytic activity"/>
    <property type="evidence" value="ECO:0007669"/>
    <property type="project" value="UniProtKB-ARBA"/>
</dbReference>
<gene>
    <name evidence="2" type="ordered locus">Turpa_0752</name>
</gene>
<dbReference type="InterPro" id="IPR007085">
    <property type="entry name" value="DNA/pantothenate-metab_flavo_C"/>
</dbReference>
<dbReference type="STRING" id="869212.Turpa_0752"/>
<reference evidence="2 3" key="1">
    <citation type="submission" date="2012-06" db="EMBL/GenBank/DDBJ databases">
        <title>The complete chromosome of genome of Turneriella parva DSM 21527.</title>
        <authorList>
            <consortium name="US DOE Joint Genome Institute (JGI-PGF)"/>
            <person name="Lucas S."/>
            <person name="Han J."/>
            <person name="Lapidus A."/>
            <person name="Bruce D."/>
            <person name="Goodwin L."/>
            <person name="Pitluck S."/>
            <person name="Peters L."/>
            <person name="Kyrpides N."/>
            <person name="Mavromatis K."/>
            <person name="Ivanova N."/>
            <person name="Mikhailova N."/>
            <person name="Chertkov O."/>
            <person name="Detter J.C."/>
            <person name="Tapia R."/>
            <person name="Han C."/>
            <person name="Land M."/>
            <person name="Hauser L."/>
            <person name="Markowitz V."/>
            <person name="Cheng J.-F."/>
            <person name="Hugenholtz P."/>
            <person name="Woyke T."/>
            <person name="Wu D."/>
            <person name="Gronow S."/>
            <person name="Wellnitz S."/>
            <person name="Brambilla E."/>
            <person name="Klenk H.-P."/>
            <person name="Eisen J.A."/>
        </authorList>
    </citation>
    <scope>NUCLEOTIDE SEQUENCE [LARGE SCALE GENOMIC DNA]</scope>
    <source>
        <strain evidence="3">ATCC BAA-1111 / DSM 21527 / NCTC 11395 / H</strain>
    </source>
</reference>